<dbReference type="PRINTS" id="PR00417">
    <property type="entry name" value="PRTPISMRASEI"/>
</dbReference>
<evidence type="ECO:0000256" key="8">
    <source>
        <dbReference type="HAMAP-Rule" id="MF_00953"/>
    </source>
</evidence>
<gene>
    <name evidence="8" type="primary">topB</name>
    <name evidence="12" type="ORF">EEX84_05470</name>
</gene>
<dbReference type="AlphaFoldDB" id="A0A3M8P8W3"/>
<dbReference type="Pfam" id="PF01751">
    <property type="entry name" value="Toprim"/>
    <property type="match status" value="1"/>
</dbReference>
<comment type="function">
    <text evidence="8">Releases the supercoiling and torsional tension of DNA, which is introduced during the DNA replication and transcription, by transiently cleaving and rejoining one strand of the DNA duplex. Introduces a single-strand break via transesterification at a target site in duplex DNA. The scissile phosphodiester is attacked by the catalytic tyrosine of the enzyme, resulting in the formation of a DNA-(5'-phosphotyrosyl)-enzyme intermediate and the expulsion of a 3'-OH DNA strand. The free DNA strand then undergoes passage around the unbroken strand, thus removing DNA supercoils. Finally, in the religation step, the DNA 3'-OH attacks the covalent intermediate to expel the active-site tyrosine and restore the DNA phosphodiester backbone.</text>
</comment>
<dbReference type="InterPro" id="IPR000380">
    <property type="entry name" value="Topo_IA"/>
</dbReference>
<dbReference type="InterPro" id="IPR003602">
    <property type="entry name" value="Topo_IA_DNA-bd_dom"/>
</dbReference>
<evidence type="ECO:0000313" key="12">
    <source>
        <dbReference type="EMBL" id="RNF40088.1"/>
    </source>
</evidence>
<comment type="similarity">
    <text evidence="2 8">Belongs to the type IA topoisomerase family.</text>
</comment>
<dbReference type="SMART" id="SM00493">
    <property type="entry name" value="TOPRIM"/>
    <property type="match status" value="1"/>
</dbReference>
<dbReference type="EMBL" id="RIAX01000003">
    <property type="protein sequence ID" value="RNF40088.1"/>
    <property type="molecule type" value="Genomic_DNA"/>
</dbReference>
<dbReference type="Pfam" id="PF01131">
    <property type="entry name" value="Topoisom_bac"/>
    <property type="match status" value="1"/>
</dbReference>
<dbReference type="SUPFAM" id="SSF56712">
    <property type="entry name" value="Prokaryotic type I DNA topoisomerase"/>
    <property type="match status" value="1"/>
</dbReference>
<dbReference type="InterPro" id="IPR013497">
    <property type="entry name" value="Topo_IA_cen"/>
</dbReference>
<feature type="site" description="Interaction with DNA" evidence="8">
    <location>
        <position position="60"/>
    </location>
</feature>
<feature type="binding site" evidence="8">
    <location>
        <position position="8"/>
    </location>
    <ligand>
        <name>Mg(2+)</name>
        <dbReference type="ChEBI" id="CHEBI:18420"/>
        <note>catalytic</note>
    </ligand>
</feature>
<dbReference type="InterPro" id="IPR023406">
    <property type="entry name" value="Topo_IA_AS"/>
</dbReference>
<dbReference type="InterPro" id="IPR013825">
    <property type="entry name" value="Topo_IA_cen_sub2"/>
</dbReference>
<dbReference type="InterPro" id="IPR034144">
    <property type="entry name" value="TOPRIM_TopoIII"/>
</dbReference>
<evidence type="ECO:0000259" key="11">
    <source>
        <dbReference type="PROSITE" id="PS52039"/>
    </source>
</evidence>
<comment type="catalytic activity">
    <reaction evidence="1 8">
        <text>ATP-independent breakage of single-stranded DNA, followed by passage and rejoining.</text>
        <dbReference type="EC" id="5.6.2.1"/>
    </reaction>
</comment>
<dbReference type="InterPro" id="IPR005738">
    <property type="entry name" value="TopoIII"/>
</dbReference>
<dbReference type="OrthoDB" id="9803554at2"/>
<dbReference type="GO" id="GO:0003917">
    <property type="term" value="F:DNA topoisomerase type I (single strand cut, ATP-independent) activity"/>
    <property type="evidence" value="ECO:0007669"/>
    <property type="project" value="UniProtKB-UniRule"/>
</dbReference>
<dbReference type="NCBIfam" id="NF005829">
    <property type="entry name" value="PRK07726.1"/>
    <property type="match status" value="1"/>
</dbReference>
<evidence type="ECO:0000256" key="4">
    <source>
        <dbReference type="ARBA" id="ARBA00022842"/>
    </source>
</evidence>
<feature type="site" description="Interaction with DNA" evidence="8">
    <location>
        <position position="167"/>
    </location>
</feature>
<dbReference type="GO" id="GO:0043597">
    <property type="term" value="C:cytoplasmic replication fork"/>
    <property type="evidence" value="ECO:0007669"/>
    <property type="project" value="TreeGrafter"/>
</dbReference>
<dbReference type="CDD" id="cd03362">
    <property type="entry name" value="TOPRIM_TopoIA_TopoIII"/>
    <property type="match status" value="1"/>
</dbReference>
<keyword evidence="4 8" id="KW-0460">Magnesium</keyword>
<dbReference type="PANTHER" id="PTHR11390">
    <property type="entry name" value="PROKARYOTIC DNA TOPOISOMERASE"/>
    <property type="match status" value="1"/>
</dbReference>
<organism evidence="12 13">
    <name type="scientific">Planococcus salinus</name>
    <dbReference type="NCBI Taxonomy" id="1848460"/>
    <lineage>
        <taxon>Bacteria</taxon>
        <taxon>Bacillati</taxon>
        <taxon>Bacillota</taxon>
        <taxon>Bacilli</taxon>
        <taxon>Bacillales</taxon>
        <taxon>Caryophanaceae</taxon>
        <taxon>Planococcus</taxon>
    </lineage>
</organism>
<dbReference type="InterPro" id="IPR013826">
    <property type="entry name" value="Topo_IA_cen_sub3"/>
</dbReference>
<comment type="cofactor">
    <cofactor evidence="8">
        <name>Mg(2+)</name>
        <dbReference type="ChEBI" id="CHEBI:18420"/>
    </cofactor>
</comment>
<feature type="region of interest" description="Interaction with DNA" evidence="8">
    <location>
        <begin position="186"/>
        <end position="191"/>
    </location>
</feature>
<evidence type="ECO:0000256" key="6">
    <source>
        <dbReference type="ARBA" id="ARBA00023125"/>
    </source>
</evidence>
<reference evidence="12 13" key="1">
    <citation type="journal article" date="2018" name="Int. J. Syst. Evol. Microbiol.">
        <title>Planococcus salinus sp. nov., a moderately halophilic bacterium isolated from a saline-alkali soil.</title>
        <authorList>
            <person name="Gan L."/>
        </authorList>
    </citation>
    <scope>NUCLEOTIDE SEQUENCE [LARGE SCALE GENOMIC DNA]</scope>
    <source>
        <strain evidence="12 13">LCB217</strain>
    </source>
</reference>
<dbReference type="InterPro" id="IPR006171">
    <property type="entry name" value="TOPRIM_dom"/>
</dbReference>
<sequence>MKSVVLAEKPSVARDIARVLGCSQKGNGYLEGKQYIVTWALGHLVTQAQPEQYDNDLKEWKMDNLPIIPNPFKLVPIKQSMKQYNAVKSQLQRKDVKEVIIATDAGREGELVARWILEKTNTRKPIKRLWISSVTDKAIKDGFNNLKDGKAYENLYQAAVARSEADWVVGINATRALTVKYNAQLSTGRVQTPTLAMIAEREKQIRNFQPKPYYGLQAITEKASFTWTDGNSTQSFDKDKIDRLFQKLENTHEGTVTDVKVTPKKQPAPPLFDLTELQKEAYKRYSWSAKETLNTLQNLYERYKIVTYPRTDSKHLTSDMKNTLKDRIKAAGVGEYRALANTILKQPVTPQKGVVDDAKVSDHHAIIPTEEAPQLHNLSDKERKLYDMIVKRFLAVFYPAHEYDQTTVKLTAGGETFQTKGNTIRSEGWKRIYKDESDEHESTLPPFEKGQKLTVKGIALTDGKTKPPAFFNEGTLLGAMENPAQFMSGESKELIQTLGETGGLGTVATRGDIIDKLFNTFLIEKKGKDLTITSKGRQLLELVPEDLKSPKLTADWEQQLTKIAKGQLKKEKFMKEMIAFAEKSVSDIKKSDKKFKHDNVTGKMCPDCGKPLLEVNGKRGKMNVCQDRECGYKKQVAMLTNARCPNCHKKMEMRGEGEGKIFVCKCGHREKLSAFEKRRNSNKSKADKKDVNKYLKQQDEPKNTAMADALKKLMNQND</sequence>
<feature type="domain" description="Topo IA-type catalytic" evidence="11">
    <location>
        <begin position="152"/>
        <end position="585"/>
    </location>
</feature>
<protein>
    <recommendedName>
        <fullName evidence="8">DNA topoisomerase 3</fullName>
        <ecNumber evidence="8">5.6.2.1</ecNumber>
    </recommendedName>
    <alternativeName>
        <fullName evidence="8">DNA topoisomerase III</fullName>
    </alternativeName>
</protein>
<feature type="compositionally biased region" description="Basic and acidic residues" evidence="9">
    <location>
        <begin position="676"/>
        <end position="702"/>
    </location>
</feature>
<proteinExistence type="inferred from homology"/>
<dbReference type="Gene3D" id="1.10.460.10">
    <property type="entry name" value="Topoisomerase I, domain 2"/>
    <property type="match status" value="1"/>
</dbReference>
<dbReference type="PROSITE" id="PS50880">
    <property type="entry name" value="TOPRIM"/>
    <property type="match status" value="1"/>
</dbReference>
<feature type="domain" description="Toprim" evidence="10">
    <location>
        <begin position="2"/>
        <end position="135"/>
    </location>
</feature>
<evidence type="ECO:0000313" key="13">
    <source>
        <dbReference type="Proteomes" id="UP000275473"/>
    </source>
</evidence>
<dbReference type="Gene3D" id="3.40.50.140">
    <property type="match status" value="1"/>
</dbReference>
<dbReference type="PANTHER" id="PTHR11390:SF21">
    <property type="entry name" value="DNA TOPOISOMERASE 3-ALPHA"/>
    <property type="match status" value="1"/>
</dbReference>
<dbReference type="HAMAP" id="MF_00953">
    <property type="entry name" value="Topoisom_3_prok"/>
    <property type="match status" value="1"/>
</dbReference>
<dbReference type="CDD" id="cd00186">
    <property type="entry name" value="TOP1Ac"/>
    <property type="match status" value="1"/>
</dbReference>
<dbReference type="Gene3D" id="1.10.290.10">
    <property type="entry name" value="Topoisomerase I, domain 4"/>
    <property type="match status" value="1"/>
</dbReference>
<feature type="binding site" evidence="8">
    <location>
        <position position="104"/>
    </location>
    <ligand>
        <name>Mg(2+)</name>
        <dbReference type="ChEBI" id="CHEBI:18420"/>
        <note>catalytic</note>
    </ligand>
</feature>
<dbReference type="Proteomes" id="UP000275473">
    <property type="component" value="Unassembled WGS sequence"/>
</dbReference>
<dbReference type="RefSeq" id="WP_123164597.1">
    <property type="nucleotide sequence ID" value="NZ_RIAX01000003.1"/>
</dbReference>
<name>A0A3M8P8W3_9BACL</name>
<dbReference type="NCBIfam" id="TIGR01056">
    <property type="entry name" value="topB"/>
    <property type="match status" value="1"/>
</dbReference>
<keyword evidence="7 8" id="KW-0413">Isomerase</keyword>
<dbReference type="GO" id="GO:0006265">
    <property type="term" value="P:DNA topological change"/>
    <property type="evidence" value="ECO:0007669"/>
    <property type="project" value="UniProtKB-UniRule"/>
</dbReference>
<accession>A0A3M8P8W3</accession>
<dbReference type="GO" id="GO:0003677">
    <property type="term" value="F:DNA binding"/>
    <property type="evidence" value="ECO:0007669"/>
    <property type="project" value="UniProtKB-KW"/>
</dbReference>
<dbReference type="PROSITE" id="PS52039">
    <property type="entry name" value="TOPO_IA_2"/>
    <property type="match status" value="1"/>
</dbReference>
<evidence type="ECO:0000256" key="7">
    <source>
        <dbReference type="ARBA" id="ARBA00023235"/>
    </source>
</evidence>
<keyword evidence="5 8" id="KW-0799">Topoisomerase</keyword>
<feature type="active site" description="O-(5'-phospho-DNA)-tyrosine intermediate" evidence="8">
    <location>
        <position position="308"/>
    </location>
</feature>
<dbReference type="SMART" id="SM00437">
    <property type="entry name" value="TOP1Ac"/>
    <property type="match status" value="1"/>
</dbReference>
<dbReference type="GO" id="GO:0006281">
    <property type="term" value="P:DNA repair"/>
    <property type="evidence" value="ECO:0007669"/>
    <property type="project" value="TreeGrafter"/>
</dbReference>
<evidence type="ECO:0000256" key="1">
    <source>
        <dbReference type="ARBA" id="ARBA00000213"/>
    </source>
</evidence>
<evidence type="ECO:0000256" key="2">
    <source>
        <dbReference type="ARBA" id="ARBA00009446"/>
    </source>
</evidence>
<dbReference type="SMART" id="SM00436">
    <property type="entry name" value="TOP1Bc"/>
    <property type="match status" value="1"/>
</dbReference>
<dbReference type="InterPro" id="IPR003601">
    <property type="entry name" value="Topo_IA_2"/>
</dbReference>
<dbReference type="InterPro" id="IPR013824">
    <property type="entry name" value="Topo_IA_cen_sub1"/>
</dbReference>
<evidence type="ECO:0000256" key="9">
    <source>
        <dbReference type="SAM" id="MobiDB-lite"/>
    </source>
</evidence>
<feature type="region of interest" description="Disordered" evidence="9">
    <location>
        <begin position="676"/>
        <end position="704"/>
    </location>
</feature>
<evidence type="ECO:0000256" key="5">
    <source>
        <dbReference type="ARBA" id="ARBA00023029"/>
    </source>
</evidence>
<dbReference type="PROSITE" id="PS00396">
    <property type="entry name" value="TOPO_IA_1"/>
    <property type="match status" value="1"/>
</dbReference>
<feature type="site" description="Interaction with DNA" evidence="8">
    <location>
        <position position="175"/>
    </location>
</feature>
<dbReference type="Gene3D" id="2.70.20.10">
    <property type="entry name" value="Topoisomerase I, domain 3"/>
    <property type="match status" value="1"/>
</dbReference>
<feature type="site" description="Interaction with DNA" evidence="8">
    <location>
        <position position="310"/>
    </location>
</feature>
<comment type="caution">
    <text evidence="12">The sequence shown here is derived from an EMBL/GenBank/DDBJ whole genome shotgun (WGS) entry which is preliminary data.</text>
</comment>
<evidence type="ECO:0000259" key="10">
    <source>
        <dbReference type="PROSITE" id="PS50880"/>
    </source>
</evidence>
<keyword evidence="3 8" id="KW-0479">Metal-binding</keyword>
<keyword evidence="6 8" id="KW-0238">DNA-binding</keyword>
<comment type="caution">
    <text evidence="8">Lacks conserved residue(s) required for the propagation of feature annotation.</text>
</comment>
<evidence type="ECO:0000256" key="3">
    <source>
        <dbReference type="ARBA" id="ARBA00022723"/>
    </source>
</evidence>
<dbReference type="GO" id="GO:0006310">
    <property type="term" value="P:DNA recombination"/>
    <property type="evidence" value="ECO:0007669"/>
    <property type="project" value="TreeGrafter"/>
</dbReference>
<keyword evidence="13" id="KW-1185">Reference proteome</keyword>
<dbReference type="EC" id="5.6.2.1" evidence="8"/>
<dbReference type="InterPro" id="IPR023405">
    <property type="entry name" value="Topo_IA_core_domain"/>
</dbReference>
<dbReference type="GO" id="GO:0000287">
    <property type="term" value="F:magnesium ion binding"/>
    <property type="evidence" value="ECO:0007669"/>
    <property type="project" value="UniProtKB-UniRule"/>
</dbReference>